<sequence>MDIHKELLSKAFLELCLESLDRIQQGLESIQGNEFVQLNFAATLKEVETIKYWSDSFGLHEVCLLMQPLEKSLQRIRQRNAMDRLNYHFLLQCFHKLKNLLQCYLSGQVPQEPFKAEVKAALYQLFELNLERCLVSRFSALPTPIQAAQEATPINYYAIYITSCADFFQNPDPFELLENSLLSLALEIQHQRLSGISACWRLSTHADALQLNQLIGFCCNLQDVEIHTLDAWYSEGIKNGP</sequence>
<proteinExistence type="predicted"/>
<protein>
    <submittedName>
        <fullName evidence="1">Uncharacterized protein</fullName>
    </submittedName>
</protein>
<accession>A0A5A9W103</accession>
<dbReference type="AlphaFoldDB" id="A0A5A9W103"/>
<dbReference type="InterPro" id="IPR036641">
    <property type="entry name" value="HPT_dom_sf"/>
</dbReference>
<evidence type="ECO:0000313" key="2">
    <source>
        <dbReference type="Proteomes" id="UP000325302"/>
    </source>
</evidence>
<dbReference type="GO" id="GO:0000160">
    <property type="term" value="P:phosphorelay signal transduction system"/>
    <property type="evidence" value="ECO:0007669"/>
    <property type="project" value="InterPro"/>
</dbReference>
<dbReference type="Gene3D" id="1.20.120.160">
    <property type="entry name" value="HPT domain"/>
    <property type="match status" value="1"/>
</dbReference>
<gene>
    <name evidence="1" type="ORF">E1H14_10340</name>
</gene>
<name>A0A5A9W103_9GAMM</name>
<comment type="caution">
    <text evidence="1">The sequence shown here is derived from an EMBL/GenBank/DDBJ whole genome shotgun (WGS) entry which is preliminary data.</text>
</comment>
<dbReference type="Proteomes" id="UP000325302">
    <property type="component" value="Unassembled WGS sequence"/>
</dbReference>
<evidence type="ECO:0000313" key="1">
    <source>
        <dbReference type="EMBL" id="KAA0874164.1"/>
    </source>
</evidence>
<dbReference type="SUPFAM" id="SSF47226">
    <property type="entry name" value="Histidine-containing phosphotransfer domain, HPT domain"/>
    <property type="match status" value="1"/>
</dbReference>
<reference evidence="1 2" key="1">
    <citation type="submission" date="2019-03" db="EMBL/GenBank/DDBJ databases">
        <title>Nitrincola sp. nov. isolated from an Indian soda lake.</title>
        <authorList>
            <person name="Joshi A."/>
            <person name="Thite S.V."/>
            <person name="Joseph N."/>
            <person name="Dhotre D."/>
            <person name="Moorthy M."/>
            <person name="Shouche Y.S."/>
        </authorList>
    </citation>
    <scope>NUCLEOTIDE SEQUENCE [LARGE SCALE GENOMIC DNA]</scope>
    <source>
        <strain evidence="1 2">MEB193</strain>
    </source>
</reference>
<dbReference type="EMBL" id="SMRS01000007">
    <property type="protein sequence ID" value="KAA0874164.1"/>
    <property type="molecule type" value="Genomic_DNA"/>
</dbReference>
<keyword evidence="2" id="KW-1185">Reference proteome</keyword>
<organism evidence="1 2">
    <name type="scientific">Nitrincola tapanii</name>
    <dbReference type="NCBI Taxonomy" id="1708751"/>
    <lineage>
        <taxon>Bacteria</taxon>
        <taxon>Pseudomonadati</taxon>
        <taxon>Pseudomonadota</taxon>
        <taxon>Gammaproteobacteria</taxon>
        <taxon>Oceanospirillales</taxon>
        <taxon>Oceanospirillaceae</taxon>
        <taxon>Nitrincola</taxon>
    </lineage>
</organism>
<dbReference type="RefSeq" id="WP_149391396.1">
    <property type="nucleotide sequence ID" value="NZ_SMRS01000007.1"/>
</dbReference>